<name>F5RDG0_METUF</name>
<reference evidence="6 7" key="1">
    <citation type="journal article" date="2011" name="J. Bacteriol.">
        <title>Genome sequence of Methyloversatilis universalis FAM5T, a methylotrophic representative of the order Rhodocyclales.</title>
        <authorList>
            <person name="Kittichotirat W."/>
            <person name="Good N.M."/>
            <person name="Hall R."/>
            <person name="Bringel F."/>
            <person name="Lajus A."/>
            <person name="Medigue C."/>
            <person name="Smalley N.E."/>
            <person name="Beck D."/>
            <person name="Bumgarner R."/>
            <person name="Vuilleumier S."/>
            <person name="Kalyuzhnaya M.G."/>
        </authorList>
    </citation>
    <scope>NUCLEOTIDE SEQUENCE [LARGE SCALE GENOMIC DNA]</scope>
    <source>
        <strain evidence="7">ATCC BAA-1314 / JCM 13912 / FAM5</strain>
    </source>
</reference>
<dbReference type="GO" id="GO:0046872">
    <property type="term" value="F:metal ion binding"/>
    <property type="evidence" value="ECO:0007669"/>
    <property type="project" value="UniProtKB-KW"/>
</dbReference>
<dbReference type="EMBL" id="AFHG01000052">
    <property type="protein sequence ID" value="EGK70937.1"/>
    <property type="molecule type" value="Genomic_DNA"/>
</dbReference>
<dbReference type="AlphaFoldDB" id="F5RDG0"/>
<protein>
    <recommendedName>
        <fullName evidence="5">Cytochrome c domain-containing protein</fullName>
    </recommendedName>
</protein>
<dbReference type="GO" id="GO:0009055">
    <property type="term" value="F:electron transfer activity"/>
    <property type="evidence" value="ECO:0007669"/>
    <property type="project" value="InterPro"/>
</dbReference>
<dbReference type="InterPro" id="IPR051459">
    <property type="entry name" value="Cytochrome_c-type_DH"/>
</dbReference>
<dbReference type="SUPFAM" id="SSF46626">
    <property type="entry name" value="Cytochrome c"/>
    <property type="match status" value="1"/>
</dbReference>
<dbReference type="STRING" id="1000565.METUNv1_02323"/>
<dbReference type="PANTHER" id="PTHR35008:SF4">
    <property type="entry name" value="BLL4482 PROTEIN"/>
    <property type="match status" value="1"/>
</dbReference>
<evidence type="ECO:0000313" key="7">
    <source>
        <dbReference type="Proteomes" id="UP000005019"/>
    </source>
</evidence>
<keyword evidence="1 4" id="KW-0349">Heme</keyword>
<dbReference type="PANTHER" id="PTHR35008">
    <property type="entry name" value="BLL4482 PROTEIN-RELATED"/>
    <property type="match status" value="1"/>
</dbReference>
<dbReference type="InterPro" id="IPR009056">
    <property type="entry name" value="Cyt_c-like_dom"/>
</dbReference>
<dbReference type="eggNOG" id="COG2010">
    <property type="taxonomic scope" value="Bacteria"/>
</dbReference>
<dbReference type="Pfam" id="PF13442">
    <property type="entry name" value="Cytochrome_CBB3"/>
    <property type="match status" value="1"/>
</dbReference>
<sequence length="130" mass="13589">MLLAGLTAASASFAFGNDIPAVNPLAGDPQAAQAGEELFGRNCQQCHNSRGKGGKGPQLVKGAWGPGGANSDGYMYGIIANGRPNTQMGGFGPALKPEEIWQIIAFLREEAKRVKAAEKAKAGAEDDLWF</sequence>
<evidence type="ECO:0000256" key="1">
    <source>
        <dbReference type="ARBA" id="ARBA00022617"/>
    </source>
</evidence>
<evidence type="ECO:0000313" key="6">
    <source>
        <dbReference type="EMBL" id="EGK70937.1"/>
    </source>
</evidence>
<dbReference type="PROSITE" id="PS51007">
    <property type="entry name" value="CYTC"/>
    <property type="match status" value="1"/>
</dbReference>
<dbReference type="GO" id="GO:0020037">
    <property type="term" value="F:heme binding"/>
    <property type="evidence" value="ECO:0007669"/>
    <property type="project" value="InterPro"/>
</dbReference>
<accession>F5RDG0</accession>
<evidence type="ECO:0000256" key="3">
    <source>
        <dbReference type="ARBA" id="ARBA00023004"/>
    </source>
</evidence>
<organism evidence="6 7">
    <name type="scientific">Methyloversatilis universalis (strain ATCC BAA-1314 / DSM 25237 / JCM 13912 / CCUG 52030 / FAM5)</name>
    <dbReference type="NCBI Taxonomy" id="1000565"/>
    <lineage>
        <taxon>Bacteria</taxon>
        <taxon>Pseudomonadati</taxon>
        <taxon>Pseudomonadota</taxon>
        <taxon>Betaproteobacteria</taxon>
        <taxon>Nitrosomonadales</taxon>
        <taxon>Sterolibacteriaceae</taxon>
        <taxon>Methyloversatilis</taxon>
    </lineage>
</organism>
<keyword evidence="2 4" id="KW-0479">Metal-binding</keyword>
<keyword evidence="3 4" id="KW-0408">Iron</keyword>
<comment type="caution">
    <text evidence="6">The sequence shown here is derived from an EMBL/GenBank/DDBJ whole genome shotgun (WGS) entry which is preliminary data.</text>
</comment>
<dbReference type="InterPro" id="IPR036909">
    <property type="entry name" value="Cyt_c-like_dom_sf"/>
</dbReference>
<dbReference type="Proteomes" id="UP000005019">
    <property type="component" value="Unassembled WGS sequence"/>
</dbReference>
<evidence type="ECO:0000256" key="4">
    <source>
        <dbReference type="PROSITE-ProRule" id="PRU00433"/>
    </source>
</evidence>
<keyword evidence="7" id="KW-1185">Reference proteome</keyword>
<evidence type="ECO:0000256" key="2">
    <source>
        <dbReference type="ARBA" id="ARBA00022723"/>
    </source>
</evidence>
<feature type="domain" description="Cytochrome c" evidence="5">
    <location>
        <begin position="30"/>
        <end position="111"/>
    </location>
</feature>
<gene>
    <name evidence="6" type="ORF">METUNv1_02323</name>
</gene>
<proteinExistence type="predicted"/>
<dbReference type="Gene3D" id="1.10.760.10">
    <property type="entry name" value="Cytochrome c-like domain"/>
    <property type="match status" value="1"/>
</dbReference>
<evidence type="ECO:0000259" key="5">
    <source>
        <dbReference type="PROSITE" id="PS51007"/>
    </source>
</evidence>